<dbReference type="PANTHER" id="PTHR46825">
    <property type="entry name" value="D-ALANYL-D-ALANINE-CARBOXYPEPTIDASE/ENDOPEPTIDASE AMPH"/>
    <property type="match status" value="1"/>
</dbReference>
<gene>
    <name evidence="2" type="ORF">BCL74_3458</name>
</gene>
<dbReference type="InterPro" id="IPR050491">
    <property type="entry name" value="AmpC-like"/>
</dbReference>
<dbReference type="AlphaFoldDB" id="A0A420WAU4"/>
<evidence type="ECO:0000313" key="2">
    <source>
        <dbReference type="EMBL" id="RKQ68139.1"/>
    </source>
</evidence>
<protein>
    <submittedName>
        <fullName evidence="2">CubicO group peptidase (Beta-lactamase class C family)</fullName>
    </submittedName>
</protein>
<reference evidence="2 3" key="1">
    <citation type="submission" date="2018-10" db="EMBL/GenBank/DDBJ databases">
        <title>Comparative analysis of microorganisms from saline springs in Andes Mountain Range, Colombia.</title>
        <authorList>
            <person name="Rubin E."/>
        </authorList>
    </citation>
    <scope>NUCLEOTIDE SEQUENCE [LARGE SCALE GENOMIC DNA]</scope>
    <source>
        <strain evidence="2 3">USBA 36</strain>
    </source>
</reference>
<dbReference type="InterPro" id="IPR012338">
    <property type="entry name" value="Beta-lactam/transpept-like"/>
</dbReference>
<dbReference type="Pfam" id="PF00144">
    <property type="entry name" value="Beta-lactamase"/>
    <property type="match status" value="1"/>
</dbReference>
<dbReference type="RefSeq" id="WP_121221933.1">
    <property type="nucleotide sequence ID" value="NZ_RBIG01000004.1"/>
</dbReference>
<dbReference type="InterPro" id="IPR001466">
    <property type="entry name" value="Beta-lactam-related"/>
</dbReference>
<feature type="domain" description="Beta-lactamase-related" evidence="1">
    <location>
        <begin position="11"/>
        <end position="321"/>
    </location>
</feature>
<evidence type="ECO:0000259" key="1">
    <source>
        <dbReference type="Pfam" id="PF00144"/>
    </source>
</evidence>
<dbReference type="SUPFAM" id="SSF56601">
    <property type="entry name" value="beta-lactamase/transpeptidase-like"/>
    <property type="match status" value="1"/>
</dbReference>
<dbReference type="Gene3D" id="3.40.710.10">
    <property type="entry name" value="DD-peptidase/beta-lactamase superfamily"/>
    <property type="match status" value="1"/>
</dbReference>
<proteinExistence type="predicted"/>
<dbReference type="EMBL" id="RBIG01000004">
    <property type="protein sequence ID" value="RKQ68139.1"/>
    <property type="molecule type" value="Genomic_DNA"/>
</dbReference>
<accession>A0A420WAU4</accession>
<name>A0A420WAU4_9PROT</name>
<dbReference type="OrthoDB" id="7791015at2"/>
<dbReference type="Proteomes" id="UP000277424">
    <property type="component" value="Unassembled WGS sequence"/>
</dbReference>
<dbReference type="PANTHER" id="PTHR46825:SF9">
    <property type="entry name" value="BETA-LACTAMASE-RELATED DOMAIN-CONTAINING PROTEIN"/>
    <property type="match status" value="1"/>
</dbReference>
<evidence type="ECO:0000313" key="3">
    <source>
        <dbReference type="Proteomes" id="UP000277424"/>
    </source>
</evidence>
<sequence>MIAAVDALLERWTRPGSPGCAVAIVRDGEVLHQRGYGLAHVELDLPNAPDTVFRIASISKQFTCLAVLLLAREGRLSVEDEVRRHLPELPDYGAPLRIRHLMSSTGGLRDSLEAFRLTGITLMDRRSVAEMLAIILRQEATNFPPGSAYLYSNAGYVLLSILIERLSGMSLRAFLDARIFKPLGMASTALLPFDVEPFPRRAQGYAPVEGALWRTGSGFELCGEGGMVSSLEDMIRWTGIWGSGTHPDLDPLRHLADPVPLTGGGKARYGYGFMVERYRGLSALGHSGLLPGFTSNILHIPERRLSVICLSNSLGVNAYLTTRLAADLVPGIDFPEPPLALPDPALVSRLAKAGPYVDEESGATLTLSDVEGRLGATRFGTPFTLANSDGGTAYTVFQGGYDVVSAEIAEAPSLSIRLTRVDGGVETYRPVASGPTGSDMMGDYAGRYRSAELMSDWVIERTGDGLAVRIEGPRGPALPCPLDPTRPDLLTARIGWFGAQFRDALRFQRKDGRITGFTLNAGRSRGIRFVAVTN</sequence>
<comment type="caution">
    <text evidence="2">The sequence shown here is derived from an EMBL/GenBank/DDBJ whole genome shotgun (WGS) entry which is preliminary data.</text>
</comment>
<organism evidence="2 3">
    <name type="scientific">Oceanibaculum indicum</name>
    <dbReference type="NCBI Taxonomy" id="526216"/>
    <lineage>
        <taxon>Bacteria</taxon>
        <taxon>Pseudomonadati</taxon>
        <taxon>Pseudomonadota</taxon>
        <taxon>Alphaproteobacteria</taxon>
        <taxon>Rhodospirillales</taxon>
        <taxon>Oceanibaculaceae</taxon>
        <taxon>Oceanibaculum</taxon>
    </lineage>
</organism>